<evidence type="ECO:0000259" key="2">
    <source>
        <dbReference type="Pfam" id="PF15636"/>
    </source>
</evidence>
<comment type="caution">
    <text evidence="3">The sequence shown here is derived from an EMBL/GenBank/DDBJ whole genome shotgun (WGS) entry which is preliminary data.</text>
</comment>
<gene>
    <name evidence="3" type="ORF">BW425_08120</name>
</gene>
<name>A0A1Y3MKE7_9BACI</name>
<evidence type="ECO:0000313" key="3">
    <source>
        <dbReference type="EMBL" id="OUM49371.1"/>
    </source>
</evidence>
<dbReference type="RefSeq" id="WP_088093889.1">
    <property type="nucleotide sequence ID" value="NZ_JBEUTC010000053.1"/>
</dbReference>
<feature type="region of interest" description="Disordered" evidence="1">
    <location>
        <begin position="1"/>
        <end position="23"/>
    </location>
</feature>
<proteinExistence type="predicted"/>
<protein>
    <recommendedName>
        <fullName evidence="2">Tox-GHH domain-containing protein</fullName>
    </recommendedName>
</protein>
<dbReference type="Proteomes" id="UP000195321">
    <property type="component" value="Unassembled WGS sequence"/>
</dbReference>
<sequence length="109" mass="12488">MSVNAWKQEKELVQKTGRGTRDWTPEEKLELLQTGKVKGYEGQHMKSANEYPDFAGEPDNIQFLKGRNMDVNEHLDAHSGSYHNPTNGYYTPKNDSMIDFGDAVPWKNK</sequence>
<dbReference type="AlphaFoldDB" id="A0A1Y3MKE7"/>
<feature type="domain" description="Tox-GHH" evidence="2">
    <location>
        <begin position="4"/>
        <end position="65"/>
    </location>
</feature>
<feature type="compositionally biased region" description="Basic and acidic residues" evidence="1">
    <location>
        <begin position="7"/>
        <end position="23"/>
    </location>
</feature>
<evidence type="ECO:0000313" key="4">
    <source>
        <dbReference type="Proteomes" id="UP000195321"/>
    </source>
</evidence>
<dbReference type="EMBL" id="MWPX01000006">
    <property type="protein sequence ID" value="OUM49371.1"/>
    <property type="molecule type" value="Genomic_DNA"/>
</dbReference>
<reference evidence="3 4" key="1">
    <citation type="submission" date="2017-02" db="EMBL/GenBank/DDBJ databases">
        <title>Bacillus pseudomycoides isolate FSL K6-0042.</title>
        <authorList>
            <person name="Kovac J."/>
        </authorList>
    </citation>
    <scope>NUCLEOTIDE SEQUENCE [LARGE SCALE GENOMIC DNA]</scope>
    <source>
        <strain evidence="3 4">FSL K6-0042</strain>
    </source>
</reference>
<evidence type="ECO:0000256" key="1">
    <source>
        <dbReference type="SAM" id="MobiDB-lite"/>
    </source>
</evidence>
<dbReference type="InterPro" id="IPR028916">
    <property type="entry name" value="Tox-GHH_dom"/>
</dbReference>
<dbReference type="Pfam" id="PF15636">
    <property type="entry name" value="Tox-GHH"/>
    <property type="match status" value="1"/>
</dbReference>
<accession>A0A1Y3MKE7</accession>
<organism evidence="3 4">
    <name type="scientific">Bacillus pseudomycoides</name>
    <dbReference type="NCBI Taxonomy" id="64104"/>
    <lineage>
        <taxon>Bacteria</taxon>
        <taxon>Bacillati</taxon>
        <taxon>Bacillota</taxon>
        <taxon>Bacilli</taxon>
        <taxon>Bacillales</taxon>
        <taxon>Bacillaceae</taxon>
        <taxon>Bacillus</taxon>
        <taxon>Bacillus cereus group</taxon>
    </lineage>
</organism>